<evidence type="ECO:0000313" key="1">
    <source>
        <dbReference type="EMBL" id="CAH23704.1"/>
    </source>
</evidence>
<keyword evidence="1" id="KW-0813">Transport</keyword>
<dbReference type="EC" id="6.3.2.19" evidence="1"/>
<keyword evidence="1" id="KW-0762">Sugar transport</keyword>
<sequence>ELSTPWELTPKCGVPHTASPVCSQWPKDPSEHRQLDETLKLINLSRAGPGASFLQPAVMSRRIFRTLTAPGF</sequence>
<name>Q599X0_BUBBU</name>
<dbReference type="AlphaFoldDB" id="Q599X0"/>
<dbReference type="EMBL" id="AJ812564">
    <property type="protein sequence ID" value="CAH23704.1"/>
    <property type="molecule type" value="mRNA"/>
</dbReference>
<gene>
    <name evidence="1" type="primary">glut1</name>
</gene>
<accession>Q599X0</accession>
<feature type="non-terminal residue" evidence="1">
    <location>
        <position position="1"/>
    </location>
</feature>
<reference evidence="1" key="1">
    <citation type="submission" date="2004-08" db="EMBL/GenBank/DDBJ databases">
        <title>Studies on expression of Hsp70 and Glut1 during in vitro production of buffalo (Bubalus bubalis)embryos.</title>
        <authorList>
            <person name="Rajhans R."/>
            <person name="Saikumar G."/>
            <person name="Sharma G.T."/>
        </authorList>
    </citation>
    <scope>NUCLEOTIDE SEQUENCE</scope>
    <source>
        <tissue evidence="1">Whole embryo</tissue>
    </source>
</reference>
<proteinExistence type="evidence at transcript level"/>
<organism evidence="1">
    <name type="scientific">Bubalus bubalis</name>
    <name type="common">Domestic water buffalo</name>
    <dbReference type="NCBI Taxonomy" id="89462"/>
    <lineage>
        <taxon>Eukaryota</taxon>
        <taxon>Metazoa</taxon>
        <taxon>Chordata</taxon>
        <taxon>Craniata</taxon>
        <taxon>Vertebrata</taxon>
        <taxon>Euteleostomi</taxon>
        <taxon>Mammalia</taxon>
        <taxon>Eutheria</taxon>
        <taxon>Laurasiatheria</taxon>
        <taxon>Artiodactyla</taxon>
        <taxon>Ruminantia</taxon>
        <taxon>Pecora</taxon>
        <taxon>Bovidae</taxon>
        <taxon>Bovinae</taxon>
        <taxon>Bubalus</taxon>
    </lineage>
</organism>
<protein>
    <submittedName>
        <fullName evidence="1">Putative glucose transporter isoform 1</fullName>
        <ecNumber evidence="1">6.3.2.19</ecNumber>
    </submittedName>
</protein>
<dbReference type="GO" id="GO:0016874">
    <property type="term" value="F:ligase activity"/>
    <property type="evidence" value="ECO:0007669"/>
    <property type="project" value="UniProtKB-KW"/>
</dbReference>
<keyword evidence="1" id="KW-0436">Ligase</keyword>